<feature type="domain" description="MOSC" evidence="1">
    <location>
        <begin position="17"/>
        <end position="142"/>
    </location>
</feature>
<keyword evidence="3" id="KW-1185">Reference proteome</keyword>
<dbReference type="PANTHER" id="PTHR36930:SF1">
    <property type="entry name" value="MOSC DOMAIN-CONTAINING PROTEIN"/>
    <property type="match status" value="1"/>
</dbReference>
<dbReference type="OrthoDB" id="9789048at2"/>
<proteinExistence type="predicted"/>
<dbReference type="Pfam" id="PF03473">
    <property type="entry name" value="MOSC"/>
    <property type="match status" value="1"/>
</dbReference>
<comment type="caution">
    <text evidence="2">The sequence shown here is derived from an EMBL/GenBank/DDBJ whole genome shotgun (WGS) entry which is preliminary data.</text>
</comment>
<dbReference type="InterPro" id="IPR052716">
    <property type="entry name" value="MOSC_domain"/>
</dbReference>
<organism evidence="2 3">
    <name type="scientific">Youngiibacter fragilis 232.1</name>
    <dbReference type="NCBI Taxonomy" id="994573"/>
    <lineage>
        <taxon>Bacteria</taxon>
        <taxon>Bacillati</taxon>
        <taxon>Bacillota</taxon>
        <taxon>Clostridia</taxon>
        <taxon>Eubacteriales</taxon>
        <taxon>Clostridiaceae</taxon>
        <taxon>Youngiibacter</taxon>
    </lineage>
</organism>
<dbReference type="PANTHER" id="PTHR36930">
    <property type="entry name" value="METAL-SULFUR CLUSTER BIOSYNTHESIS PROTEINS YUAD-RELATED"/>
    <property type="match status" value="1"/>
</dbReference>
<dbReference type="PROSITE" id="PS51340">
    <property type="entry name" value="MOSC"/>
    <property type="match status" value="1"/>
</dbReference>
<reference evidence="2 3" key="1">
    <citation type="journal article" date="2014" name="Genome Announc.">
        <title>Genome Sequence of Youngiibacter fragilis, the Type Strain of the Genus Youngiibacter.</title>
        <authorList>
            <person name="Wawrik C.B."/>
            <person name="Callaghan A.V."/>
            <person name="Stamps B.W."/>
            <person name="Wawrik B."/>
        </authorList>
    </citation>
    <scope>NUCLEOTIDE SEQUENCE [LARGE SCALE GENOMIC DNA]</scope>
    <source>
        <strain evidence="2 3">232.1</strain>
    </source>
</reference>
<dbReference type="RefSeq" id="WP_023388708.1">
    <property type="nucleotide sequence ID" value="NZ_AXUN02000135.1"/>
</dbReference>
<protein>
    <submittedName>
        <fullName evidence="2">Molybdenum cofactor biosynthesis protein MoaC</fullName>
    </submittedName>
</protein>
<accession>V7I8C7</accession>
<dbReference type="Gene3D" id="2.40.33.20">
    <property type="entry name" value="PK beta-barrel domain-like"/>
    <property type="match status" value="1"/>
</dbReference>
<dbReference type="eggNOG" id="COG2258">
    <property type="taxonomic scope" value="Bacteria"/>
</dbReference>
<name>V7I8C7_9CLOT</name>
<dbReference type="STRING" id="994573.T472_0207020"/>
<dbReference type="GO" id="GO:0030151">
    <property type="term" value="F:molybdenum ion binding"/>
    <property type="evidence" value="ECO:0007669"/>
    <property type="project" value="InterPro"/>
</dbReference>
<dbReference type="InterPro" id="IPR005302">
    <property type="entry name" value="MoCF_Sase_C"/>
</dbReference>
<evidence type="ECO:0000313" key="3">
    <source>
        <dbReference type="Proteomes" id="UP000017747"/>
    </source>
</evidence>
<dbReference type="AlphaFoldDB" id="V7I8C7"/>
<evidence type="ECO:0000259" key="1">
    <source>
        <dbReference type="PROSITE" id="PS51340"/>
    </source>
</evidence>
<gene>
    <name evidence="2" type="ORF">T472_0207020</name>
</gene>
<evidence type="ECO:0000313" key="2">
    <source>
        <dbReference type="EMBL" id="ETA81257.1"/>
    </source>
</evidence>
<dbReference type="Proteomes" id="UP000017747">
    <property type="component" value="Unassembled WGS sequence"/>
</dbReference>
<sequence>MELVEIRIKRSRGIPAEAADEAVLVEGFGIEGDVFAGKADREISLFDEASRLYRHEERKDGFCTVRFGENLLTRGIDYQKAPLGTRLAIGDGIVEITQSGKECHPECPVFGREGNCGMHLHGAYGKVVKGGSIHPGDKIRILSGR</sequence>
<dbReference type="GO" id="GO:0030170">
    <property type="term" value="F:pyridoxal phosphate binding"/>
    <property type="evidence" value="ECO:0007669"/>
    <property type="project" value="InterPro"/>
</dbReference>
<dbReference type="GO" id="GO:0003824">
    <property type="term" value="F:catalytic activity"/>
    <property type="evidence" value="ECO:0007669"/>
    <property type="project" value="InterPro"/>
</dbReference>
<dbReference type="EMBL" id="AXUN02000135">
    <property type="protein sequence ID" value="ETA81257.1"/>
    <property type="molecule type" value="Genomic_DNA"/>
</dbReference>
<dbReference type="SUPFAM" id="SSF50800">
    <property type="entry name" value="PK beta-barrel domain-like"/>
    <property type="match status" value="1"/>
</dbReference>
<dbReference type="InterPro" id="IPR011037">
    <property type="entry name" value="Pyrv_Knase-like_insert_dom_sf"/>
</dbReference>